<gene>
    <name evidence="1" type="ORF">LCDPAC01_02110</name>
</gene>
<accession>A0A481YN25</accession>
<reference evidence="1" key="1">
    <citation type="journal article" date="2019" name="MBio">
        <title>Virus Genomes from Deep Sea Sediments Expand the Ocean Megavirome and Support Independent Origins of Viral Gigantism.</title>
        <authorList>
            <person name="Backstrom D."/>
            <person name="Yutin N."/>
            <person name="Jorgensen S.L."/>
            <person name="Dharamshi J."/>
            <person name="Homa F."/>
            <person name="Zaremba-Niedwiedzka K."/>
            <person name="Spang A."/>
            <person name="Wolf Y.I."/>
            <person name="Koonin E.V."/>
            <person name="Ettema T.J."/>
        </authorList>
    </citation>
    <scope>NUCLEOTIDE SEQUENCE</scope>
</reference>
<evidence type="ECO:0000313" key="1">
    <source>
        <dbReference type="EMBL" id="QBK84730.1"/>
    </source>
</evidence>
<sequence length="51" mass="6016">MDPSEVTDEKLENQTVAQYPMEGIPIVYLTGRPGRIYVIYRFSERDDVYYP</sequence>
<organism evidence="1">
    <name type="scientific">Pithovirus LCDPAC01</name>
    <dbReference type="NCBI Taxonomy" id="2506600"/>
    <lineage>
        <taxon>Viruses</taxon>
        <taxon>Pithoviruses</taxon>
    </lineage>
</organism>
<dbReference type="EMBL" id="MK500290">
    <property type="protein sequence ID" value="QBK84730.1"/>
    <property type="molecule type" value="Genomic_DNA"/>
</dbReference>
<protein>
    <submittedName>
        <fullName evidence="1">Uncharacterized protein</fullName>
    </submittedName>
</protein>
<proteinExistence type="predicted"/>
<name>A0A481YN25_9VIRU</name>